<reference evidence="3" key="1">
    <citation type="submission" date="2017-01" db="EMBL/GenBank/DDBJ databases">
        <title>Comparative genomics of anhydrobiosis in the tardigrade Hypsibius dujardini.</title>
        <authorList>
            <person name="Yoshida Y."/>
            <person name="Koutsovoulos G."/>
            <person name="Laetsch D."/>
            <person name="Stevens L."/>
            <person name="Kumar S."/>
            <person name="Horikawa D."/>
            <person name="Ishino K."/>
            <person name="Komine S."/>
            <person name="Tomita M."/>
            <person name="Blaxter M."/>
            <person name="Arakawa K."/>
        </authorList>
    </citation>
    <scope>NUCLEOTIDE SEQUENCE [LARGE SCALE GENOMIC DNA]</scope>
    <source>
        <strain evidence="3">Z151</strain>
    </source>
</reference>
<sequence>AYAVPRDVAFRKPFPSLATPPFIKLVPNIGHNHRRSRKPAPPAVLSQPQVAEKEFGRDSQEFVSAVPKKQRELVVPSPPVFPVADDVSSSLQRQRRVRPSRESAPSDSTNFIRHRFAPSNE</sequence>
<keyword evidence="3" id="KW-1185">Reference proteome</keyword>
<feature type="region of interest" description="Disordered" evidence="1">
    <location>
        <begin position="84"/>
        <end position="121"/>
    </location>
</feature>
<dbReference type="AlphaFoldDB" id="A0A9X6NDY1"/>
<accession>A0A9X6NDY1</accession>
<feature type="compositionally biased region" description="Basic residues" evidence="1">
    <location>
        <begin position="112"/>
        <end position="121"/>
    </location>
</feature>
<name>A0A9X6NDY1_HYPEX</name>
<evidence type="ECO:0000313" key="2">
    <source>
        <dbReference type="EMBL" id="OWA52217.1"/>
    </source>
</evidence>
<organism evidence="2 3">
    <name type="scientific">Hypsibius exemplaris</name>
    <name type="common">Freshwater tardigrade</name>
    <dbReference type="NCBI Taxonomy" id="2072580"/>
    <lineage>
        <taxon>Eukaryota</taxon>
        <taxon>Metazoa</taxon>
        <taxon>Ecdysozoa</taxon>
        <taxon>Tardigrada</taxon>
        <taxon>Eutardigrada</taxon>
        <taxon>Parachela</taxon>
        <taxon>Hypsibioidea</taxon>
        <taxon>Hypsibiidae</taxon>
        <taxon>Hypsibius</taxon>
    </lineage>
</organism>
<comment type="caution">
    <text evidence="2">The sequence shown here is derived from an EMBL/GenBank/DDBJ whole genome shotgun (WGS) entry which is preliminary data.</text>
</comment>
<proteinExistence type="predicted"/>
<feature type="region of interest" description="Disordered" evidence="1">
    <location>
        <begin position="28"/>
        <end position="67"/>
    </location>
</feature>
<feature type="non-terminal residue" evidence="2">
    <location>
        <position position="1"/>
    </location>
</feature>
<dbReference type="EMBL" id="MTYJ01000257">
    <property type="protein sequence ID" value="OWA52217.1"/>
    <property type="molecule type" value="Genomic_DNA"/>
</dbReference>
<feature type="compositionally biased region" description="Basic and acidic residues" evidence="1">
    <location>
        <begin position="51"/>
        <end position="60"/>
    </location>
</feature>
<evidence type="ECO:0000313" key="3">
    <source>
        <dbReference type="Proteomes" id="UP000192578"/>
    </source>
</evidence>
<gene>
    <name evidence="2" type="ORF">BV898_16675</name>
</gene>
<protein>
    <submittedName>
        <fullName evidence="2">Uncharacterized protein</fullName>
    </submittedName>
</protein>
<evidence type="ECO:0000256" key="1">
    <source>
        <dbReference type="SAM" id="MobiDB-lite"/>
    </source>
</evidence>
<dbReference type="Proteomes" id="UP000192578">
    <property type="component" value="Unassembled WGS sequence"/>
</dbReference>